<protein>
    <submittedName>
        <fullName evidence="2">Phage-like protein</fullName>
    </submittedName>
</protein>
<dbReference type="EMBL" id="UFSZ01000001">
    <property type="protein sequence ID" value="SUV17452.1"/>
    <property type="molecule type" value="Genomic_DNA"/>
</dbReference>
<dbReference type="EMBL" id="CP019980">
    <property type="protein sequence ID" value="AVK96732.1"/>
    <property type="molecule type" value="Genomic_DNA"/>
</dbReference>
<sequence>MATLTIGKNQYEAKFGFAFKKLADKNYNQKDKEGNEVGGFSAIYTGLLQFDLDALKAFWDCGLAHLKNRPSMAQIEAALEARIEEDGDTTMLFKEAFREINDSGFFKKDAKTFWKNLELFKTMGKNEEEQAENAKGVQIMLDAKAELLEEETRLMD</sequence>
<evidence type="ECO:0000313" key="1">
    <source>
        <dbReference type="EMBL" id="AVK96732.1"/>
    </source>
</evidence>
<name>A0A2S0K015_LYSSH</name>
<dbReference type="RefSeq" id="WP_024364697.1">
    <property type="nucleotide sequence ID" value="NZ_BJNS01000059.1"/>
</dbReference>
<proteinExistence type="predicted"/>
<dbReference type="AlphaFoldDB" id="A0A2S0K015"/>
<reference evidence="2 4" key="2">
    <citation type="submission" date="2018-06" db="EMBL/GenBank/DDBJ databases">
        <authorList>
            <consortium name="Pathogen Informatics"/>
            <person name="Doyle S."/>
        </authorList>
    </citation>
    <scope>NUCLEOTIDE SEQUENCE [LARGE SCALE GENOMIC DNA]</scope>
    <source>
        <strain evidence="2 4">NCTC10338</strain>
    </source>
</reference>
<evidence type="ECO:0000313" key="2">
    <source>
        <dbReference type="EMBL" id="SUV17452.1"/>
    </source>
</evidence>
<dbReference type="Proteomes" id="UP000255295">
    <property type="component" value="Unassembled WGS sequence"/>
</dbReference>
<evidence type="ECO:0000313" key="4">
    <source>
        <dbReference type="Proteomes" id="UP000255295"/>
    </source>
</evidence>
<dbReference type="Pfam" id="PF12363">
    <property type="entry name" value="Phage_TAC_12"/>
    <property type="match status" value="1"/>
</dbReference>
<organism evidence="1 3">
    <name type="scientific">Lysinibacillus sphaericus</name>
    <name type="common">Bacillus sphaericus</name>
    <dbReference type="NCBI Taxonomy" id="1421"/>
    <lineage>
        <taxon>Bacteria</taxon>
        <taxon>Bacillati</taxon>
        <taxon>Bacillota</taxon>
        <taxon>Bacilli</taxon>
        <taxon>Bacillales</taxon>
        <taxon>Bacillaceae</taxon>
        <taxon>Lysinibacillus</taxon>
    </lineage>
</organism>
<dbReference type="GeneID" id="48276699"/>
<reference evidence="1 3" key="1">
    <citation type="submission" date="2017-03" db="EMBL/GenBank/DDBJ databases">
        <title>The whole genome sequencing and assembly of Lysinibacillus sphaericus DSM 28T strain.</title>
        <authorList>
            <person name="Lee Y.-J."/>
            <person name="Yi H."/>
            <person name="Bahn Y.-S."/>
            <person name="Kim J.F."/>
            <person name="Lee D.-W."/>
        </authorList>
    </citation>
    <scope>NUCLEOTIDE SEQUENCE [LARGE SCALE GENOMIC DNA]</scope>
    <source>
        <strain evidence="1 3">DSM 28</strain>
    </source>
</reference>
<dbReference type="Proteomes" id="UP000238825">
    <property type="component" value="Chromosome"/>
</dbReference>
<accession>A0A2S0K015</accession>
<gene>
    <name evidence="1" type="ORF">LS41612_10855</name>
    <name evidence="2" type="ORF">NCTC10338_02555</name>
</gene>
<evidence type="ECO:0000313" key="3">
    <source>
        <dbReference type="Proteomes" id="UP000238825"/>
    </source>
</evidence>
<dbReference type="InterPro" id="IPR024410">
    <property type="entry name" value="Phage_TAC_12"/>
</dbReference>